<organism evidence="1 2">
    <name type="scientific">Candidatus Cryptobacteroides faecipullorum</name>
    <dbReference type="NCBI Taxonomy" id="2840764"/>
    <lineage>
        <taxon>Bacteria</taxon>
        <taxon>Pseudomonadati</taxon>
        <taxon>Bacteroidota</taxon>
        <taxon>Bacteroidia</taxon>
        <taxon>Bacteroidales</taxon>
        <taxon>Candidatus Cryptobacteroides</taxon>
    </lineage>
</organism>
<accession>A0A9D9I7U2</accession>
<gene>
    <name evidence="1" type="ORF">IAB99_03410</name>
</gene>
<dbReference type="EMBL" id="JADIMH010000015">
    <property type="protein sequence ID" value="MBO8466794.1"/>
    <property type="molecule type" value="Genomic_DNA"/>
</dbReference>
<reference evidence="1" key="2">
    <citation type="journal article" date="2021" name="PeerJ">
        <title>Extensive microbial diversity within the chicken gut microbiome revealed by metagenomics and culture.</title>
        <authorList>
            <person name="Gilroy R."/>
            <person name="Ravi A."/>
            <person name="Getino M."/>
            <person name="Pursley I."/>
            <person name="Horton D.L."/>
            <person name="Alikhan N.F."/>
            <person name="Baker D."/>
            <person name="Gharbi K."/>
            <person name="Hall N."/>
            <person name="Watson M."/>
            <person name="Adriaenssens E.M."/>
            <person name="Foster-Nyarko E."/>
            <person name="Jarju S."/>
            <person name="Secka A."/>
            <person name="Antonio M."/>
            <person name="Oren A."/>
            <person name="Chaudhuri R.R."/>
            <person name="La Ragione R."/>
            <person name="Hildebrand F."/>
            <person name="Pallen M.J."/>
        </authorList>
    </citation>
    <scope>NUCLEOTIDE SEQUENCE</scope>
    <source>
        <strain evidence="1">B1-15692</strain>
    </source>
</reference>
<protein>
    <submittedName>
        <fullName evidence="1">DUF2693 domain-containing protein</fullName>
    </submittedName>
</protein>
<dbReference type="InterPro" id="IPR024401">
    <property type="entry name" value="WYL_prot"/>
</dbReference>
<name>A0A9D9I7U2_9BACT</name>
<evidence type="ECO:0000313" key="2">
    <source>
        <dbReference type="Proteomes" id="UP000823660"/>
    </source>
</evidence>
<comment type="caution">
    <text evidence="1">The sequence shown here is derived from an EMBL/GenBank/DDBJ whole genome shotgun (WGS) entry which is preliminary data.</text>
</comment>
<evidence type="ECO:0000313" key="1">
    <source>
        <dbReference type="EMBL" id="MBO8466794.1"/>
    </source>
</evidence>
<reference evidence="1" key="1">
    <citation type="submission" date="2020-10" db="EMBL/GenBank/DDBJ databases">
        <authorList>
            <person name="Gilroy R."/>
        </authorList>
    </citation>
    <scope>NUCLEOTIDE SEQUENCE</scope>
    <source>
        <strain evidence="1">B1-15692</strain>
    </source>
</reference>
<dbReference type="AlphaFoldDB" id="A0A9D9I7U2"/>
<dbReference type="Proteomes" id="UP000823660">
    <property type="component" value="Unassembled WGS sequence"/>
</dbReference>
<sequence>MGTIITTTTNDSLVAGHISTITGKTGSAYMGISKAMLIEEAKRQMRTESGCHFLYRKVNGEIREAFGTLSRPLCGKHINGRGESPERRGCTCYWDMERGGFRSFRWENIIAVL</sequence>
<dbReference type="Pfam" id="PF10902">
    <property type="entry name" value="WYL_2"/>
    <property type="match status" value="1"/>
</dbReference>
<proteinExistence type="predicted"/>